<feature type="domain" description="Tail specific protease" evidence="3">
    <location>
        <begin position="347"/>
        <end position="574"/>
    </location>
</feature>
<keyword evidence="6" id="KW-1185">Reference proteome</keyword>
<evidence type="ECO:0008006" key="7">
    <source>
        <dbReference type="Google" id="ProtNLM"/>
    </source>
</evidence>
<feature type="region of interest" description="Disordered" evidence="1">
    <location>
        <begin position="291"/>
        <end position="320"/>
    </location>
</feature>
<dbReference type="EMBL" id="JAULSU010000004">
    <property type="protein sequence ID" value="KAK0620996.1"/>
    <property type="molecule type" value="Genomic_DNA"/>
</dbReference>
<evidence type="ECO:0000313" key="5">
    <source>
        <dbReference type="EMBL" id="KAK0620996.1"/>
    </source>
</evidence>
<name>A0AA39WSX9_9PEZI</name>
<evidence type="ECO:0000259" key="4">
    <source>
        <dbReference type="Pfam" id="PF23658"/>
    </source>
</evidence>
<feature type="chain" id="PRO_5041327163" description="Tail specific protease domain-containing protein" evidence="2">
    <location>
        <begin position="18"/>
        <end position="706"/>
    </location>
</feature>
<dbReference type="AlphaFoldDB" id="A0AA39WSX9"/>
<dbReference type="PANTHER" id="PTHR37049:SF4">
    <property type="entry name" value="RHODANESE DOMAIN-CONTAINING PROTEIN"/>
    <property type="match status" value="1"/>
</dbReference>
<dbReference type="InterPro" id="IPR029045">
    <property type="entry name" value="ClpP/crotonase-like_dom_sf"/>
</dbReference>
<comment type="caution">
    <text evidence="5">The sequence shown here is derived from an EMBL/GenBank/DDBJ whole genome shotgun (WGS) entry which is preliminary data.</text>
</comment>
<feature type="domain" description="CPAF-like PDZ" evidence="4">
    <location>
        <begin position="154"/>
        <end position="273"/>
    </location>
</feature>
<dbReference type="Proteomes" id="UP001175000">
    <property type="component" value="Unassembled WGS sequence"/>
</dbReference>
<sequence length="706" mass="76824">MGCLAPISAAVIGLSLAVRGLAAATGTAPCAAVSASWAAQTAATPRPTVEASLAYDCIKSVPINKPAALKFVFELKPYLEWQSNLAFLKTPPANYQFPPHDVLAALDRVRAGLEADLFPNEHSWQQELFVSVFGAAHDGHLSVSPDILTNAVEWEIPLALVSISEDGIAPPVIKFLDDVVSSPDAASTVTQINGIDAFTFVKDRSILTTGMQDSDAAYNLMFYSRAMAASNKAGQFKQGGRIAYVYPGQATSFQLQNGTSFQLNNIAKLKGDWNGVIDGFTFFERFAPGARTADSTENPTPSPPPTATSMIPSTATRTSVSGYPSPVIISKDAVVSGYFLDEPGLNDVAVLALRSFGSHNPAEFQKVVEDFLVAANAAEKRKLLVDLQANDGGYIFQAYDTFRQIFPDVVQEGTGRLRFSPAFQSVSEVFSRNCKEYDPKNAPDELIRQCESVFNWRYDLNRDRGPFTSYEAKFKQEAFQGDKYTDLLQWNFDNPHDTTNATYGIGFDVTGYRSRAHYSRRPFGGPENIVLLYDGACASACSLFSQFMKETGVKSVAMGGRPDTSTTIQGVGGVKGSQAWSFRTVFEYTQAAKRHSTINDTDLIVQLDRFTSYVESRSSYTSLNVRDEILRKNWHDGIPAQFVVETSDCRLYWLADMLFNISNVWKAAAGAAFKGSKCAFGAGGDSGGSGMVGRTGKRVREVVDCG</sequence>
<keyword evidence="2" id="KW-0732">Signal</keyword>
<evidence type="ECO:0000256" key="2">
    <source>
        <dbReference type="SAM" id="SignalP"/>
    </source>
</evidence>
<dbReference type="Pfam" id="PF23658">
    <property type="entry name" value="PDZ_CPAF_rel"/>
    <property type="match status" value="1"/>
</dbReference>
<evidence type="ECO:0000256" key="1">
    <source>
        <dbReference type="SAM" id="MobiDB-lite"/>
    </source>
</evidence>
<feature type="signal peptide" evidence="2">
    <location>
        <begin position="1"/>
        <end position="17"/>
    </location>
</feature>
<proteinExistence type="predicted"/>
<protein>
    <recommendedName>
        <fullName evidence="7">Tail specific protease domain-containing protein</fullName>
    </recommendedName>
</protein>
<accession>A0AA39WSX9</accession>
<feature type="compositionally biased region" description="Low complexity" evidence="1">
    <location>
        <begin position="307"/>
        <end position="316"/>
    </location>
</feature>
<dbReference type="SUPFAM" id="SSF52096">
    <property type="entry name" value="ClpP/crotonase"/>
    <property type="match status" value="1"/>
</dbReference>
<dbReference type="PANTHER" id="PTHR37049">
    <property type="entry name" value="PEPTIDASE S41 FAMILY PROTEIN"/>
    <property type="match status" value="1"/>
</dbReference>
<organism evidence="5 6">
    <name type="scientific">Immersiella caudata</name>
    <dbReference type="NCBI Taxonomy" id="314043"/>
    <lineage>
        <taxon>Eukaryota</taxon>
        <taxon>Fungi</taxon>
        <taxon>Dikarya</taxon>
        <taxon>Ascomycota</taxon>
        <taxon>Pezizomycotina</taxon>
        <taxon>Sordariomycetes</taxon>
        <taxon>Sordariomycetidae</taxon>
        <taxon>Sordariales</taxon>
        <taxon>Lasiosphaeriaceae</taxon>
        <taxon>Immersiella</taxon>
    </lineage>
</organism>
<gene>
    <name evidence="5" type="ORF">B0T14DRAFT_538188</name>
</gene>
<dbReference type="GO" id="GO:0008236">
    <property type="term" value="F:serine-type peptidase activity"/>
    <property type="evidence" value="ECO:0007669"/>
    <property type="project" value="InterPro"/>
</dbReference>
<dbReference type="InterPro" id="IPR052766">
    <property type="entry name" value="S41A_metabolite_peptidase"/>
</dbReference>
<dbReference type="GO" id="GO:0006508">
    <property type="term" value="P:proteolysis"/>
    <property type="evidence" value="ECO:0007669"/>
    <property type="project" value="InterPro"/>
</dbReference>
<evidence type="ECO:0000313" key="6">
    <source>
        <dbReference type="Proteomes" id="UP001175000"/>
    </source>
</evidence>
<reference evidence="5" key="1">
    <citation type="submission" date="2023-06" db="EMBL/GenBank/DDBJ databases">
        <title>Genome-scale phylogeny and comparative genomics of the fungal order Sordariales.</title>
        <authorList>
            <consortium name="Lawrence Berkeley National Laboratory"/>
            <person name="Hensen N."/>
            <person name="Bonometti L."/>
            <person name="Westerberg I."/>
            <person name="Brannstrom I.O."/>
            <person name="Guillou S."/>
            <person name="Cros-Aarteil S."/>
            <person name="Calhoun S."/>
            <person name="Haridas S."/>
            <person name="Kuo A."/>
            <person name="Mondo S."/>
            <person name="Pangilinan J."/>
            <person name="Riley R."/>
            <person name="Labutti K."/>
            <person name="Andreopoulos B."/>
            <person name="Lipzen A."/>
            <person name="Chen C."/>
            <person name="Yanf M."/>
            <person name="Daum C."/>
            <person name="Ng V."/>
            <person name="Clum A."/>
            <person name="Steindorff A."/>
            <person name="Ohm R."/>
            <person name="Martin F."/>
            <person name="Silar P."/>
            <person name="Natvig D."/>
            <person name="Lalanne C."/>
            <person name="Gautier V."/>
            <person name="Ament-Velasquez S.L."/>
            <person name="Kruys A."/>
            <person name="Hutchinson M.I."/>
            <person name="Powell A.J."/>
            <person name="Barry K."/>
            <person name="Miller A.N."/>
            <person name="Grigoriev I.V."/>
            <person name="Debuchy R."/>
            <person name="Gladieux P."/>
            <person name="Thoren M.H."/>
            <person name="Johannesson H."/>
        </authorList>
    </citation>
    <scope>NUCLEOTIDE SEQUENCE</scope>
    <source>
        <strain evidence="5">CBS 606.72</strain>
    </source>
</reference>
<dbReference type="Pfam" id="PF03572">
    <property type="entry name" value="Peptidase_S41"/>
    <property type="match status" value="1"/>
</dbReference>
<dbReference type="Gene3D" id="3.90.226.10">
    <property type="entry name" value="2-enoyl-CoA Hydratase, Chain A, domain 1"/>
    <property type="match status" value="1"/>
</dbReference>
<dbReference type="InterPro" id="IPR005151">
    <property type="entry name" value="Tail-specific_protease"/>
</dbReference>
<evidence type="ECO:0000259" key="3">
    <source>
        <dbReference type="Pfam" id="PF03572"/>
    </source>
</evidence>
<dbReference type="InterPro" id="IPR056186">
    <property type="entry name" value="PDZ_CPAF-rel"/>
</dbReference>